<organism evidence="2 3">
    <name type="scientific">Candidatus Avacidaminococcus intestinavium</name>
    <dbReference type="NCBI Taxonomy" id="2840684"/>
    <lineage>
        <taxon>Bacteria</taxon>
        <taxon>Bacillati</taxon>
        <taxon>Bacillota</taxon>
        <taxon>Negativicutes</taxon>
        <taxon>Acidaminococcales</taxon>
        <taxon>Acidaminococcaceae</taxon>
        <taxon>Acidaminococcaceae incertae sedis</taxon>
        <taxon>Candidatus Avacidaminococcus</taxon>
    </lineage>
</organism>
<evidence type="ECO:0000313" key="3">
    <source>
        <dbReference type="Proteomes" id="UP000824099"/>
    </source>
</evidence>
<comment type="caution">
    <text evidence="2">The sequence shown here is derived from an EMBL/GenBank/DDBJ whole genome shotgun (WGS) entry which is preliminary data.</text>
</comment>
<dbReference type="Pfam" id="PF13248">
    <property type="entry name" value="Zn_ribbon_3"/>
    <property type="match status" value="1"/>
</dbReference>
<dbReference type="Proteomes" id="UP000824099">
    <property type="component" value="Unassembled WGS sequence"/>
</dbReference>
<sequence length="122" mass="14260">MHCSFCGQIVQEGANFCTQCGNKIVVNNESYPDKCTVVCTEMGYKWSLFGKFSYRFQACRENGEVVMESGKMLLSGFEYDGPKETSKKYRNVFEKFVLKMEADGWRMGKERPKEWYNVTFYK</sequence>
<evidence type="ECO:0000313" key="2">
    <source>
        <dbReference type="EMBL" id="HIU64881.1"/>
    </source>
</evidence>
<protein>
    <recommendedName>
        <fullName evidence="1">Putative zinc-ribbon domain-containing protein</fullName>
    </recommendedName>
</protein>
<name>A0A9D1SLR1_9FIRM</name>
<reference evidence="2" key="1">
    <citation type="submission" date="2020-10" db="EMBL/GenBank/DDBJ databases">
        <authorList>
            <person name="Gilroy R."/>
        </authorList>
    </citation>
    <scope>NUCLEOTIDE SEQUENCE</scope>
    <source>
        <strain evidence="2">CHK160-1198</strain>
    </source>
</reference>
<gene>
    <name evidence="2" type="ORF">IAB06_07610</name>
</gene>
<reference evidence="2" key="2">
    <citation type="journal article" date="2021" name="PeerJ">
        <title>Extensive microbial diversity within the chicken gut microbiome revealed by metagenomics and culture.</title>
        <authorList>
            <person name="Gilroy R."/>
            <person name="Ravi A."/>
            <person name="Getino M."/>
            <person name="Pursley I."/>
            <person name="Horton D.L."/>
            <person name="Alikhan N.F."/>
            <person name="Baker D."/>
            <person name="Gharbi K."/>
            <person name="Hall N."/>
            <person name="Watson M."/>
            <person name="Adriaenssens E.M."/>
            <person name="Foster-Nyarko E."/>
            <person name="Jarju S."/>
            <person name="Secka A."/>
            <person name="Antonio M."/>
            <person name="Oren A."/>
            <person name="Chaudhuri R.R."/>
            <person name="La Ragione R."/>
            <person name="Hildebrand F."/>
            <person name="Pallen M.J."/>
        </authorList>
    </citation>
    <scope>NUCLEOTIDE SEQUENCE</scope>
    <source>
        <strain evidence="2">CHK160-1198</strain>
    </source>
</reference>
<dbReference type="AlphaFoldDB" id="A0A9D1SLR1"/>
<dbReference type="InterPro" id="IPR059113">
    <property type="entry name" value="Znf_ribbon"/>
</dbReference>
<proteinExistence type="predicted"/>
<feature type="domain" description="Putative zinc-ribbon" evidence="1">
    <location>
        <begin position="3"/>
        <end position="24"/>
    </location>
</feature>
<evidence type="ECO:0000259" key="1">
    <source>
        <dbReference type="Pfam" id="PF13248"/>
    </source>
</evidence>
<dbReference type="EMBL" id="DVNI01000130">
    <property type="protein sequence ID" value="HIU64881.1"/>
    <property type="molecule type" value="Genomic_DNA"/>
</dbReference>
<accession>A0A9D1SLR1</accession>